<accession>A0A6A6WVR8</accession>
<dbReference type="PANTHER" id="PTHR35043:SF7">
    <property type="entry name" value="TRANSCRIPTION FACTOR DOMAIN-CONTAINING PROTEIN"/>
    <property type="match status" value="1"/>
</dbReference>
<keyword evidence="1" id="KW-1133">Transmembrane helix</keyword>
<feature type="transmembrane region" description="Helical" evidence="1">
    <location>
        <begin position="21"/>
        <end position="38"/>
    </location>
</feature>
<dbReference type="Proteomes" id="UP000799757">
    <property type="component" value="Unassembled WGS sequence"/>
</dbReference>
<dbReference type="PANTHER" id="PTHR35043">
    <property type="entry name" value="TRANSCRIPTION FACTOR DOMAIN-CONTAINING PROTEIN"/>
    <property type="match status" value="1"/>
</dbReference>
<dbReference type="OrthoDB" id="3061561at2759"/>
<keyword evidence="1" id="KW-0472">Membrane</keyword>
<feature type="transmembrane region" description="Helical" evidence="1">
    <location>
        <begin position="144"/>
        <end position="170"/>
    </location>
</feature>
<name>A0A6A6WVR8_9PLEO</name>
<feature type="non-terminal residue" evidence="2">
    <location>
        <position position="1"/>
    </location>
</feature>
<dbReference type="EMBL" id="MU002257">
    <property type="protein sequence ID" value="KAF2788004.1"/>
    <property type="molecule type" value="Genomic_DNA"/>
</dbReference>
<keyword evidence="3" id="KW-1185">Reference proteome</keyword>
<evidence type="ECO:0000313" key="2">
    <source>
        <dbReference type="EMBL" id="KAF2788004.1"/>
    </source>
</evidence>
<protein>
    <submittedName>
        <fullName evidence="2">Uncharacterized protein</fullName>
    </submittedName>
</protein>
<sequence>WFIAQLLGRVVQKFPITTLELFNLGTVVCAMLTYAFWWEKPFDIECPIIVDEPERPAGTEGDSVVPDELYIDGLLVDKNYKIPSNALVSGILGSLLGALHIVAWNFAFPTEVERMTWRVGSVLYAVAPLVFSAASFWIEKYWVCVALVSVTVVVQLLVRAFTLIEMLVGLRSVSKGVFKIVEWSEYFPYFV</sequence>
<feature type="transmembrane region" description="Helical" evidence="1">
    <location>
        <begin position="86"/>
        <end position="107"/>
    </location>
</feature>
<reference evidence="2" key="1">
    <citation type="journal article" date="2020" name="Stud. Mycol.">
        <title>101 Dothideomycetes genomes: a test case for predicting lifestyles and emergence of pathogens.</title>
        <authorList>
            <person name="Haridas S."/>
            <person name="Albert R."/>
            <person name="Binder M."/>
            <person name="Bloem J."/>
            <person name="Labutti K."/>
            <person name="Salamov A."/>
            <person name="Andreopoulos B."/>
            <person name="Baker S."/>
            <person name="Barry K."/>
            <person name="Bills G."/>
            <person name="Bluhm B."/>
            <person name="Cannon C."/>
            <person name="Castanera R."/>
            <person name="Culley D."/>
            <person name="Daum C."/>
            <person name="Ezra D."/>
            <person name="Gonzalez J."/>
            <person name="Henrissat B."/>
            <person name="Kuo A."/>
            <person name="Liang C."/>
            <person name="Lipzen A."/>
            <person name="Lutzoni F."/>
            <person name="Magnuson J."/>
            <person name="Mondo S."/>
            <person name="Nolan M."/>
            <person name="Ohm R."/>
            <person name="Pangilinan J."/>
            <person name="Park H.-J."/>
            <person name="Ramirez L."/>
            <person name="Alfaro M."/>
            <person name="Sun H."/>
            <person name="Tritt A."/>
            <person name="Yoshinaga Y."/>
            <person name="Zwiers L.-H."/>
            <person name="Turgeon B."/>
            <person name="Goodwin S."/>
            <person name="Spatafora J."/>
            <person name="Crous P."/>
            <person name="Grigoriev I."/>
        </authorList>
    </citation>
    <scope>NUCLEOTIDE SEQUENCE</scope>
    <source>
        <strain evidence="2">CBS 109.77</strain>
    </source>
</reference>
<dbReference type="AlphaFoldDB" id="A0A6A6WVR8"/>
<evidence type="ECO:0000256" key="1">
    <source>
        <dbReference type="SAM" id="Phobius"/>
    </source>
</evidence>
<proteinExistence type="predicted"/>
<organism evidence="2 3">
    <name type="scientific">Melanomma pulvis-pyrius CBS 109.77</name>
    <dbReference type="NCBI Taxonomy" id="1314802"/>
    <lineage>
        <taxon>Eukaryota</taxon>
        <taxon>Fungi</taxon>
        <taxon>Dikarya</taxon>
        <taxon>Ascomycota</taxon>
        <taxon>Pezizomycotina</taxon>
        <taxon>Dothideomycetes</taxon>
        <taxon>Pleosporomycetidae</taxon>
        <taxon>Pleosporales</taxon>
        <taxon>Melanommataceae</taxon>
        <taxon>Melanomma</taxon>
    </lineage>
</organism>
<keyword evidence="1" id="KW-0812">Transmembrane</keyword>
<evidence type="ECO:0000313" key="3">
    <source>
        <dbReference type="Proteomes" id="UP000799757"/>
    </source>
</evidence>
<gene>
    <name evidence="2" type="ORF">K505DRAFT_256503</name>
</gene>
<feature type="transmembrane region" description="Helical" evidence="1">
    <location>
        <begin position="119"/>
        <end position="138"/>
    </location>
</feature>